<dbReference type="AlphaFoldDB" id="A0A8X6QDS7"/>
<dbReference type="Proteomes" id="UP000887013">
    <property type="component" value="Unassembled WGS sequence"/>
</dbReference>
<dbReference type="PANTHER" id="PTHR15976">
    <property type="entry name" value="CONSTITUTIVE COACTIVATOR OF PEROXISOME PROLIFERATOR-ACTIVATED RECEPTOR GAMMA"/>
    <property type="match status" value="1"/>
</dbReference>
<name>A0A8X6QDS7_NEPPI</name>
<dbReference type="PANTHER" id="PTHR15976:SF16">
    <property type="entry name" value="ASTEROID DOMAIN-CONTAINING PROTEIN"/>
    <property type="match status" value="1"/>
</dbReference>
<sequence length="440" mass="50800">MVVKFLASYILGCSDAFQKISVKERAEEYRRIHNCEPVIAVDGRNLISWILCKKDFSLGTHLWWPMAAVCYKFKEFPKGIRRYNNRWIGDFTEKKELEYISEKVFGQKNKADLFHNGLKAYAMDISVSVLSICSSVDSEVAKAVNKKHFDGLSMCIYNLFCKKEYGSQEVLEDGSMLPSALVYREIRQRCYGVLFNCYSPTEPTLIEKENSVVIKERCAYKNNDLNEPELIRPLPLKTFQSVWDGSHLPRIEDLWFKCTKEEKLKIFWCILQIPMEFDLFMKLPEDKLVLSCILNYLIGGLNSGPLLKPLEIAIFIAQALWKPTTRYLEHLQPPFIHVTAVNLSSLFTSGIMAVLMALETCDSPIPATSAMPWRFYDGKLFHFLYDQAQSNPSVQKLCKNQNEVIQEFYKLLPVVTNNTVYAVDKLDWKNILNDFEKSSD</sequence>
<evidence type="ECO:0000313" key="1">
    <source>
        <dbReference type="EMBL" id="GFU08450.1"/>
    </source>
</evidence>
<comment type="caution">
    <text evidence="1">The sequence shown here is derived from an EMBL/GenBank/DDBJ whole genome shotgun (WGS) entry which is preliminary data.</text>
</comment>
<organism evidence="1 2">
    <name type="scientific">Nephila pilipes</name>
    <name type="common">Giant wood spider</name>
    <name type="synonym">Nephila maculata</name>
    <dbReference type="NCBI Taxonomy" id="299642"/>
    <lineage>
        <taxon>Eukaryota</taxon>
        <taxon>Metazoa</taxon>
        <taxon>Ecdysozoa</taxon>
        <taxon>Arthropoda</taxon>
        <taxon>Chelicerata</taxon>
        <taxon>Arachnida</taxon>
        <taxon>Araneae</taxon>
        <taxon>Araneomorphae</taxon>
        <taxon>Entelegynae</taxon>
        <taxon>Araneoidea</taxon>
        <taxon>Nephilidae</taxon>
        <taxon>Nephila</taxon>
    </lineage>
</organism>
<dbReference type="OrthoDB" id="6354174at2759"/>
<dbReference type="EMBL" id="BMAW01124568">
    <property type="protein sequence ID" value="GFU08450.1"/>
    <property type="molecule type" value="Genomic_DNA"/>
</dbReference>
<evidence type="ECO:0000313" key="2">
    <source>
        <dbReference type="Proteomes" id="UP000887013"/>
    </source>
</evidence>
<dbReference type="InterPro" id="IPR026784">
    <property type="entry name" value="Coact_PPARg"/>
</dbReference>
<reference evidence="1" key="1">
    <citation type="submission" date="2020-08" db="EMBL/GenBank/DDBJ databases">
        <title>Multicomponent nature underlies the extraordinary mechanical properties of spider dragline silk.</title>
        <authorList>
            <person name="Kono N."/>
            <person name="Nakamura H."/>
            <person name="Mori M."/>
            <person name="Yoshida Y."/>
            <person name="Ohtoshi R."/>
            <person name="Malay A.D."/>
            <person name="Moran D.A.P."/>
            <person name="Tomita M."/>
            <person name="Numata K."/>
            <person name="Arakawa K."/>
        </authorList>
    </citation>
    <scope>NUCLEOTIDE SEQUENCE</scope>
</reference>
<keyword evidence="2" id="KW-1185">Reference proteome</keyword>
<dbReference type="GO" id="GO:0005634">
    <property type="term" value="C:nucleus"/>
    <property type="evidence" value="ECO:0007669"/>
    <property type="project" value="TreeGrafter"/>
</dbReference>
<protein>
    <submittedName>
        <fullName evidence="1">Constitutive coactivator of peroxisome proliferator-activated receptor gamma</fullName>
    </submittedName>
</protein>
<proteinExistence type="predicted"/>
<keyword evidence="1" id="KW-0675">Receptor</keyword>
<gene>
    <name evidence="1" type="primary">FAM120B_3</name>
    <name evidence="1" type="ORF">NPIL_614971</name>
</gene>
<accession>A0A8X6QDS7</accession>